<proteinExistence type="predicted"/>
<dbReference type="Proteomes" id="UP000299102">
    <property type="component" value="Unassembled WGS sequence"/>
</dbReference>
<keyword evidence="2" id="KW-1185">Reference proteome</keyword>
<accession>A0A4C2AA99</accession>
<organism evidence="1 2">
    <name type="scientific">Eumeta variegata</name>
    <name type="common">Bagworm moth</name>
    <name type="synonym">Eumeta japonica</name>
    <dbReference type="NCBI Taxonomy" id="151549"/>
    <lineage>
        <taxon>Eukaryota</taxon>
        <taxon>Metazoa</taxon>
        <taxon>Ecdysozoa</taxon>
        <taxon>Arthropoda</taxon>
        <taxon>Hexapoda</taxon>
        <taxon>Insecta</taxon>
        <taxon>Pterygota</taxon>
        <taxon>Neoptera</taxon>
        <taxon>Endopterygota</taxon>
        <taxon>Lepidoptera</taxon>
        <taxon>Glossata</taxon>
        <taxon>Ditrysia</taxon>
        <taxon>Tineoidea</taxon>
        <taxon>Psychidae</taxon>
        <taxon>Oiketicinae</taxon>
        <taxon>Eumeta</taxon>
    </lineage>
</organism>
<gene>
    <name evidence="1" type="ORF">EVAR_87936_1</name>
</gene>
<name>A0A4C2AA99_EUMVA</name>
<dbReference type="AlphaFoldDB" id="A0A4C2AA99"/>
<protein>
    <submittedName>
        <fullName evidence="1">Uncharacterized protein</fullName>
    </submittedName>
</protein>
<dbReference type="EMBL" id="BGZK01002684">
    <property type="protein sequence ID" value="GBP95807.1"/>
    <property type="molecule type" value="Genomic_DNA"/>
</dbReference>
<reference evidence="1 2" key="1">
    <citation type="journal article" date="2019" name="Commun. Biol.">
        <title>The bagworm genome reveals a unique fibroin gene that provides high tensile strength.</title>
        <authorList>
            <person name="Kono N."/>
            <person name="Nakamura H."/>
            <person name="Ohtoshi R."/>
            <person name="Tomita M."/>
            <person name="Numata K."/>
            <person name="Arakawa K."/>
        </authorList>
    </citation>
    <scope>NUCLEOTIDE SEQUENCE [LARGE SCALE GENOMIC DNA]</scope>
</reference>
<evidence type="ECO:0000313" key="2">
    <source>
        <dbReference type="Proteomes" id="UP000299102"/>
    </source>
</evidence>
<comment type="caution">
    <text evidence="1">The sequence shown here is derived from an EMBL/GenBank/DDBJ whole genome shotgun (WGS) entry which is preliminary data.</text>
</comment>
<evidence type="ECO:0000313" key="1">
    <source>
        <dbReference type="EMBL" id="GBP95807.1"/>
    </source>
</evidence>
<sequence>MWPESPPVSTITGYSIGDVRRAVPPAPPSVRGHQSLSTAAGIKPALCVRLASLDIRTGGVAPGAARAADRANEWSEILIQNKSNSCLTNSAARNRRPGRALNQSELQITMEECQ</sequence>